<dbReference type="AlphaFoldDB" id="A0A179RQR1"/>
<protein>
    <submittedName>
        <fullName evidence="4">Histidine kinase</fullName>
    </submittedName>
</protein>
<dbReference type="PANTHER" id="PTHR44591:SF21">
    <property type="entry name" value="TWO-COMPONENT RESPONSE REGULATOR"/>
    <property type="match status" value="1"/>
</dbReference>
<dbReference type="InterPro" id="IPR011006">
    <property type="entry name" value="CheY-like_superfamily"/>
</dbReference>
<dbReference type="InterPro" id="IPR050595">
    <property type="entry name" value="Bact_response_regulator"/>
</dbReference>
<feature type="domain" description="Response regulatory" evidence="3">
    <location>
        <begin position="47"/>
        <end position="161"/>
    </location>
</feature>
<dbReference type="GO" id="GO:0000160">
    <property type="term" value="P:phosphorelay signal transduction system"/>
    <property type="evidence" value="ECO:0007669"/>
    <property type="project" value="InterPro"/>
</dbReference>
<keyword evidence="4" id="KW-0418">Kinase</keyword>
<keyword evidence="1 2" id="KW-0597">Phosphoprotein</keyword>
<organism evidence="4 5">
    <name type="scientific">Methylobacterium platani</name>
    <dbReference type="NCBI Taxonomy" id="427683"/>
    <lineage>
        <taxon>Bacteria</taxon>
        <taxon>Pseudomonadati</taxon>
        <taxon>Pseudomonadota</taxon>
        <taxon>Alphaproteobacteria</taxon>
        <taxon>Hyphomicrobiales</taxon>
        <taxon>Methylobacteriaceae</taxon>
        <taxon>Methylobacterium</taxon>
    </lineage>
</organism>
<evidence type="ECO:0000256" key="2">
    <source>
        <dbReference type="PROSITE-ProRule" id="PRU00169"/>
    </source>
</evidence>
<reference evidence="4 5" key="1">
    <citation type="submission" date="2016-04" db="EMBL/GenBank/DDBJ databases">
        <authorList>
            <person name="Evans L.H."/>
            <person name="Alamgir A."/>
            <person name="Owens N."/>
            <person name="Weber N.D."/>
            <person name="Virtaneva K."/>
            <person name="Barbian K."/>
            <person name="Babar A."/>
            <person name="Rosenke K."/>
        </authorList>
    </citation>
    <scope>NUCLEOTIDE SEQUENCE [LARGE SCALE GENOMIC DNA]</scope>
    <source>
        <strain evidence="4 5">PMB02</strain>
    </source>
</reference>
<accession>A0A179RQR1</accession>
<dbReference type="Gene3D" id="3.40.50.2300">
    <property type="match status" value="1"/>
</dbReference>
<dbReference type="GO" id="GO:0016301">
    <property type="term" value="F:kinase activity"/>
    <property type="evidence" value="ECO:0007669"/>
    <property type="project" value="UniProtKB-KW"/>
</dbReference>
<gene>
    <name evidence="4" type="ORF">A5481_31840</name>
</gene>
<dbReference type="SMART" id="SM00448">
    <property type="entry name" value="REC"/>
    <property type="match status" value="1"/>
</dbReference>
<keyword evidence="4" id="KW-0808">Transferase</keyword>
<dbReference type="STRING" id="427683.A5481_31840"/>
<dbReference type="EMBL" id="LWHQ01000134">
    <property type="protein sequence ID" value="OAS11078.1"/>
    <property type="molecule type" value="Genomic_DNA"/>
</dbReference>
<dbReference type="Pfam" id="PF00072">
    <property type="entry name" value="Response_reg"/>
    <property type="match status" value="1"/>
</dbReference>
<sequence length="169" mass="18675">MLEAFPISDVTPLPDRLQELVSLLIERDALGRGDEEEVARAADPTRLVVVLEDDPTTRERAMALLEETVLDVVTCETGADAVALLQERGNEVAMVFADMQMPGAMDGIDLARAVQTIWPRIRLVVTSGGAENRIEELPSGIIHLRKPWRALDVLMQVDRAVRCPNLPVR</sequence>
<dbReference type="SUPFAM" id="SSF52172">
    <property type="entry name" value="CheY-like"/>
    <property type="match status" value="1"/>
</dbReference>
<evidence type="ECO:0000313" key="4">
    <source>
        <dbReference type="EMBL" id="OAS11078.1"/>
    </source>
</evidence>
<dbReference type="PANTHER" id="PTHR44591">
    <property type="entry name" value="STRESS RESPONSE REGULATOR PROTEIN 1"/>
    <property type="match status" value="1"/>
</dbReference>
<dbReference type="PROSITE" id="PS50110">
    <property type="entry name" value="RESPONSE_REGULATORY"/>
    <property type="match status" value="1"/>
</dbReference>
<name>A0A179RQR1_9HYPH</name>
<evidence type="ECO:0000256" key="1">
    <source>
        <dbReference type="ARBA" id="ARBA00022553"/>
    </source>
</evidence>
<evidence type="ECO:0000259" key="3">
    <source>
        <dbReference type="PROSITE" id="PS50110"/>
    </source>
</evidence>
<evidence type="ECO:0000313" key="5">
    <source>
        <dbReference type="Proteomes" id="UP000078316"/>
    </source>
</evidence>
<comment type="caution">
    <text evidence="4">The sequence shown here is derived from an EMBL/GenBank/DDBJ whole genome shotgun (WGS) entry which is preliminary data.</text>
</comment>
<dbReference type="Proteomes" id="UP000078316">
    <property type="component" value="Unassembled WGS sequence"/>
</dbReference>
<proteinExistence type="predicted"/>
<feature type="modified residue" description="4-aspartylphosphate" evidence="2">
    <location>
        <position position="98"/>
    </location>
</feature>
<dbReference type="InterPro" id="IPR001789">
    <property type="entry name" value="Sig_transdc_resp-reg_receiver"/>
</dbReference>